<dbReference type="STRING" id="697282.Mettu_0256"/>
<gene>
    <name evidence="1" type="ORF">Mettu_0256</name>
</gene>
<name>G3IU09_METTV</name>
<organism evidence="1 2">
    <name type="scientific">Methylobacter tundripaludum (strain ATCC BAA-1195 / DSM 17260 / SV96)</name>
    <dbReference type="NCBI Taxonomy" id="697282"/>
    <lineage>
        <taxon>Bacteria</taxon>
        <taxon>Pseudomonadati</taxon>
        <taxon>Pseudomonadota</taxon>
        <taxon>Gammaproteobacteria</taxon>
        <taxon>Methylococcales</taxon>
        <taxon>Methylococcaceae</taxon>
        <taxon>Methylobacter</taxon>
    </lineage>
</organism>
<protein>
    <submittedName>
        <fullName evidence="1">Uncharacterized protein</fullName>
    </submittedName>
</protein>
<proteinExistence type="predicted"/>
<dbReference type="HOGENOM" id="CLU_3382697_0_0_6"/>
<sequence length="33" mass="3934">MQPFSSFRDPRPVGFTLDGYCIGYQWLSFEFKN</sequence>
<dbReference type="AlphaFoldDB" id="G3IU09"/>
<reference evidence="1 2" key="1">
    <citation type="submission" date="2011-06" db="EMBL/GenBank/DDBJ databases">
        <title>Genomic sequence of Methylobacter tundripaludum SV96.</title>
        <authorList>
            <consortium name="US DOE Joint Genome Institute"/>
            <person name="Lucas S."/>
            <person name="Han J."/>
            <person name="Lapidus A."/>
            <person name="Cheng J.-F."/>
            <person name="Goodwin L."/>
            <person name="Pitluck S."/>
            <person name="Held B."/>
            <person name="Detter J.C."/>
            <person name="Han C."/>
            <person name="Tapia R."/>
            <person name="Land M."/>
            <person name="Hauser L."/>
            <person name="Kyrpides N."/>
            <person name="Ivanova N."/>
            <person name="Ovchinnikova G."/>
            <person name="Pagani I."/>
            <person name="Klotz M.G."/>
            <person name="Dispirito A.A."/>
            <person name="Murrell J.C."/>
            <person name="Dunfield P."/>
            <person name="Kalyuzhnaya M.G."/>
            <person name="Svenning M."/>
            <person name="Trotsenko Y.A."/>
            <person name="Stein L.Y."/>
            <person name="Woyke T."/>
        </authorList>
    </citation>
    <scope>NUCLEOTIDE SEQUENCE [LARGE SCALE GENOMIC DNA]</scope>
    <source>
        <strain evidence="2">ATCC BAA-1195 / DSM 17260 / SV96</strain>
    </source>
</reference>
<dbReference type="Proteomes" id="UP000004664">
    <property type="component" value="Unassembled WGS sequence"/>
</dbReference>
<evidence type="ECO:0000313" key="2">
    <source>
        <dbReference type="Proteomes" id="UP000004664"/>
    </source>
</evidence>
<evidence type="ECO:0000313" key="1">
    <source>
        <dbReference type="EMBL" id="EGW21492.1"/>
    </source>
</evidence>
<keyword evidence="2" id="KW-1185">Reference proteome</keyword>
<accession>G3IU09</accession>
<dbReference type="EMBL" id="JH109152">
    <property type="protein sequence ID" value="EGW21492.1"/>
    <property type="molecule type" value="Genomic_DNA"/>
</dbReference>